<gene>
    <name evidence="2" type="ORF">DW027_21645</name>
</gene>
<dbReference type="SUPFAM" id="SSF53448">
    <property type="entry name" value="Nucleotide-diphospho-sugar transferases"/>
    <property type="match status" value="1"/>
</dbReference>
<sequence>MFDVNYDFFLIENNFKEIEGVKSEKIQGDISSKLPLVSIVIPTYKRVSTLRETLDSVIRQTGNHNYEILVVDNNPERGDETELMMAEYVSVKNLLYFKNTENIGMAGNWSRCSELANGEWVVLIHDDDLLVNNYLDEIEPCLINCVDGLFVRPKTFIDGEPLPTLNNSERMEIMKITLMYQYLFPILCASGNALRKSKILEYGGYTSKTYAPDFFFSKMVYYSNVYVTNKSLIYYRKGLNESTKTDVMDKLNYVNHYFRIQNFQRIGIPLYLINIIMPYSDILFEQGFQKEWNKEYQYSHMKKYKKFDVFISGIIYRIVEIVIKVIRRVKRKIIVIE</sequence>
<dbReference type="InterPro" id="IPR001173">
    <property type="entry name" value="Glyco_trans_2-like"/>
</dbReference>
<dbReference type="InterPro" id="IPR029044">
    <property type="entry name" value="Nucleotide-diphossugar_trans"/>
</dbReference>
<evidence type="ECO:0000313" key="2">
    <source>
        <dbReference type="EMBL" id="RHL33508.1"/>
    </source>
</evidence>
<dbReference type="InterPro" id="IPR050834">
    <property type="entry name" value="Glycosyltransf_2"/>
</dbReference>
<keyword evidence="2" id="KW-0808">Transferase</keyword>
<feature type="domain" description="Glycosyltransferase 2-like" evidence="1">
    <location>
        <begin position="38"/>
        <end position="166"/>
    </location>
</feature>
<dbReference type="Gene3D" id="3.90.550.10">
    <property type="entry name" value="Spore Coat Polysaccharide Biosynthesis Protein SpsA, Chain A"/>
    <property type="match status" value="1"/>
</dbReference>
<organism evidence="2 3">
    <name type="scientific">Bacteroides xylanisolvens</name>
    <dbReference type="NCBI Taxonomy" id="371601"/>
    <lineage>
        <taxon>Bacteria</taxon>
        <taxon>Pseudomonadati</taxon>
        <taxon>Bacteroidota</taxon>
        <taxon>Bacteroidia</taxon>
        <taxon>Bacteroidales</taxon>
        <taxon>Bacteroidaceae</taxon>
        <taxon>Bacteroides</taxon>
    </lineage>
</organism>
<dbReference type="CDD" id="cd00761">
    <property type="entry name" value="Glyco_tranf_GTA_type"/>
    <property type="match status" value="1"/>
</dbReference>
<reference evidence="2 3" key="1">
    <citation type="submission" date="2018-08" db="EMBL/GenBank/DDBJ databases">
        <title>A genome reference for cultivated species of the human gut microbiota.</title>
        <authorList>
            <person name="Zou Y."/>
            <person name="Xue W."/>
            <person name="Luo G."/>
        </authorList>
    </citation>
    <scope>NUCLEOTIDE SEQUENCE [LARGE SCALE GENOMIC DNA]</scope>
    <source>
        <strain evidence="2 3">AF38-2</strain>
    </source>
</reference>
<proteinExistence type="predicted"/>
<dbReference type="Proteomes" id="UP000284495">
    <property type="component" value="Unassembled WGS sequence"/>
</dbReference>
<name>A0A415KB63_9BACE</name>
<protein>
    <submittedName>
        <fullName evidence="2">Glycosyltransferase family 2 protein</fullName>
    </submittedName>
</protein>
<comment type="caution">
    <text evidence="2">The sequence shown here is derived from an EMBL/GenBank/DDBJ whole genome shotgun (WGS) entry which is preliminary data.</text>
</comment>
<dbReference type="AlphaFoldDB" id="A0A415KB63"/>
<dbReference type="GO" id="GO:0016740">
    <property type="term" value="F:transferase activity"/>
    <property type="evidence" value="ECO:0007669"/>
    <property type="project" value="UniProtKB-KW"/>
</dbReference>
<dbReference type="PANTHER" id="PTHR43685:SF2">
    <property type="entry name" value="GLYCOSYLTRANSFERASE 2-LIKE DOMAIN-CONTAINING PROTEIN"/>
    <property type="match status" value="1"/>
</dbReference>
<accession>A0A415KB63</accession>
<evidence type="ECO:0000259" key="1">
    <source>
        <dbReference type="Pfam" id="PF00535"/>
    </source>
</evidence>
<dbReference type="RefSeq" id="WP_118219990.1">
    <property type="nucleotide sequence ID" value="NZ_JAQEAW010000032.1"/>
</dbReference>
<evidence type="ECO:0000313" key="3">
    <source>
        <dbReference type="Proteomes" id="UP000284495"/>
    </source>
</evidence>
<dbReference type="EMBL" id="QROO01000035">
    <property type="protein sequence ID" value="RHL33508.1"/>
    <property type="molecule type" value="Genomic_DNA"/>
</dbReference>
<dbReference type="Pfam" id="PF00535">
    <property type="entry name" value="Glycos_transf_2"/>
    <property type="match status" value="1"/>
</dbReference>
<dbReference type="PANTHER" id="PTHR43685">
    <property type="entry name" value="GLYCOSYLTRANSFERASE"/>
    <property type="match status" value="1"/>
</dbReference>